<gene>
    <name evidence="1" type="ORF">ENR15_24720</name>
</gene>
<organism evidence="1">
    <name type="scientific">Planktothricoides sp. SpSt-374</name>
    <dbReference type="NCBI Taxonomy" id="2282167"/>
    <lineage>
        <taxon>Bacteria</taxon>
        <taxon>Bacillati</taxon>
        <taxon>Cyanobacteriota</taxon>
        <taxon>Cyanophyceae</taxon>
        <taxon>Oscillatoriophycideae</taxon>
        <taxon>Oscillatoriales</taxon>
        <taxon>Oscillatoriaceae</taxon>
        <taxon>Planktothricoides</taxon>
    </lineage>
</organism>
<dbReference type="EMBL" id="DSPX01000255">
    <property type="protein sequence ID" value="HGG03752.1"/>
    <property type="molecule type" value="Genomic_DNA"/>
</dbReference>
<dbReference type="AlphaFoldDB" id="A0A7C3VKM8"/>
<reference evidence="1" key="1">
    <citation type="journal article" date="2020" name="mSystems">
        <title>Genome- and Community-Level Interaction Insights into Carbon Utilization and Element Cycling Functions of Hydrothermarchaeota in Hydrothermal Sediment.</title>
        <authorList>
            <person name="Zhou Z."/>
            <person name="Liu Y."/>
            <person name="Xu W."/>
            <person name="Pan J."/>
            <person name="Luo Z.H."/>
            <person name="Li M."/>
        </authorList>
    </citation>
    <scope>NUCLEOTIDE SEQUENCE [LARGE SCALE GENOMIC DNA]</scope>
    <source>
        <strain evidence="1">SpSt-374</strain>
    </source>
</reference>
<evidence type="ECO:0000313" key="1">
    <source>
        <dbReference type="EMBL" id="HGG03752.1"/>
    </source>
</evidence>
<protein>
    <recommendedName>
        <fullName evidence="2">Flagellar assembly protein H</fullName>
    </recommendedName>
</protein>
<sequence>MHNGDRQYLKTIFQPFGQTEADEPLESEQREIDILFTPDPEKAPAANHLGLLGRLAATPAAFEFFSHPVKPHEISNSLVKILDLNEELEGNATEENRTLTEAELAHLWIFTPTASAAVLADFGATLDLENWMSGIYFLPKGLLSAIIVIHELPPTPETLCLRILGMGEVRKQALQELSQLPPEHPIRSTALKLLEQFRTSLETQPDLSPEEKEFLMELSPLDSQPLVPEEWS</sequence>
<evidence type="ECO:0008006" key="2">
    <source>
        <dbReference type="Google" id="ProtNLM"/>
    </source>
</evidence>
<comment type="caution">
    <text evidence="1">The sequence shown here is derived from an EMBL/GenBank/DDBJ whole genome shotgun (WGS) entry which is preliminary data.</text>
</comment>
<accession>A0A7C3VKM8</accession>
<name>A0A7C3VKM8_9CYAN</name>
<proteinExistence type="predicted"/>